<dbReference type="EMBL" id="FQZE01000041">
    <property type="protein sequence ID" value="SHJ93311.1"/>
    <property type="molecule type" value="Genomic_DNA"/>
</dbReference>
<dbReference type="GO" id="GO:0003723">
    <property type="term" value="F:RNA binding"/>
    <property type="evidence" value="ECO:0007669"/>
    <property type="project" value="InterPro"/>
</dbReference>
<accession>A0A1M6NC76</accession>
<dbReference type="PANTHER" id="PTHR39209:SF2">
    <property type="entry name" value="CYTOPLASMIC PROTEIN"/>
    <property type="match status" value="1"/>
</dbReference>
<dbReference type="STRING" id="1168035.SAMN05444280_14122"/>
<evidence type="ECO:0000259" key="1">
    <source>
        <dbReference type="SMART" id="SM00873"/>
    </source>
</evidence>
<evidence type="ECO:0000313" key="2">
    <source>
        <dbReference type="EMBL" id="SHJ93311.1"/>
    </source>
</evidence>
<reference evidence="2 3" key="1">
    <citation type="submission" date="2016-11" db="EMBL/GenBank/DDBJ databases">
        <authorList>
            <person name="Jaros S."/>
            <person name="Januszkiewicz K."/>
            <person name="Wedrychowicz H."/>
        </authorList>
    </citation>
    <scope>NUCLEOTIDE SEQUENCE [LARGE SCALE GENOMIC DNA]</scope>
    <source>
        <strain evidence="2 3">DSM 27063</strain>
    </source>
</reference>
<dbReference type="PANTHER" id="PTHR39209">
    <property type="match status" value="1"/>
</dbReference>
<dbReference type="Proteomes" id="UP000184050">
    <property type="component" value="Unassembled WGS sequence"/>
</dbReference>
<dbReference type="Pfam" id="PF03483">
    <property type="entry name" value="B3_4"/>
    <property type="match status" value="1"/>
</dbReference>
<gene>
    <name evidence="2" type="ORF">SAMN05444280_14122</name>
</gene>
<keyword evidence="3" id="KW-1185">Reference proteome</keyword>
<dbReference type="AlphaFoldDB" id="A0A1M6NC76"/>
<sequence>MTTISISKELKEKVPGIKLSCIECDVYVMETNDMLWDEIKLKIEELSEALKISQISKLPAIAASRKAYKACGKDPARYRLSAESLLRRVVKNKALYQVNNVVDVLNLVSITTGFSIGGYDRDKIDGKVVMGIGSAAEPYEGIGRGKLNIEFLPTFRDKKGAFGTPTSDSERTAVTQNTKRFLMVIIDFGDGDLKAAKKIAANYLERFSFGRNFKLKTVR</sequence>
<dbReference type="GO" id="GO:0004826">
    <property type="term" value="F:phenylalanine-tRNA ligase activity"/>
    <property type="evidence" value="ECO:0007669"/>
    <property type="project" value="InterPro"/>
</dbReference>
<dbReference type="InterPro" id="IPR005146">
    <property type="entry name" value="B3/B4_tRNA-bd"/>
</dbReference>
<dbReference type="RefSeq" id="WP_073173388.1">
    <property type="nucleotide sequence ID" value="NZ_FQZE01000041.1"/>
</dbReference>
<dbReference type="Gene3D" id="3.50.40.10">
    <property type="entry name" value="Phenylalanyl-trna Synthetase, Chain B, domain 3"/>
    <property type="match status" value="1"/>
</dbReference>
<evidence type="ECO:0000313" key="3">
    <source>
        <dbReference type="Proteomes" id="UP000184050"/>
    </source>
</evidence>
<protein>
    <submittedName>
        <fullName evidence="2">Phosphoenolpyruvate synthase</fullName>
    </submittedName>
</protein>
<keyword evidence="2" id="KW-0670">Pyruvate</keyword>
<organism evidence="2 3">
    <name type="scientific">Tangfeifania diversioriginum</name>
    <dbReference type="NCBI Taxonomy" id="1168035"/>
    <lineage>
        <taxon>Bacteria</taxon>
        <taxon>Pseudomonadati</taxon>
        <taxon>Bacteroidota</taxon>
        <taxon>Bacteroidia</taxon>
        <taxon>Marinilabiliales</taxon>
        <taxon>Prolixibacteraceae</taxon>
        <taxon>Tangfeifania</taxon>
    </lineage>
</organism>
<dbReference type="SUPFAM" id="SSF56037">
    <property type="entry name" value="PheT/TilS domain"/>
    <property type="match status" value="1"/>
</dbReference>
<feature type="domain" description="B3/B4 tRNA-binding" evidence="1">
    <location>
        <begin position="62"/>
        <end position="209"/>
    </location>
</feature>
<dbReference type="SMART" id="SM00873">
    <property type="entry name" value="B3_4"/>
    <property type="match status" value="1"/>
</dbReference>
<name>A0A1M6NC76_9BACT</name>
<proteinExistence type="predicted"/>
<dbReference type="InterPro" id="IPR020825">
    <property type="entry name" value="Phe-tRNA_synthase-like_B3/B4"/>
</dbReference>
<dbReference type="OrthoDB" id="9789812at2"/>